<dbReference type="AlphaFoldDB" id="A0A0E9W4F5"/>
<protein>
    <submittedName>
        <fullName evidence="1">Uncharacterized protein</fullName>
    </submittedName>
</protein>
<dbReference type="EMBL" id="GBXM01023348">
    <property type="protein sequence ID" value="JAH85229.1"/>
    <property type="molecule type" value="Transcribed_RNA"/>
</dbReference>
<reference evidence="1" key="1">
    <citation type="submission" date="2014-11" db="EMBL/GenBank/DDBJ databases">
        <authorList>
            <person name="Amaro Gonzalez C."/>
        </authorList>
    </citation>
    <scope>NUCLEOTIDE SEQUENCE</scope>
</reference>
<proteinExistence type="predicted"/>
<reference evidence="1" key="2">
    <citation type="journal article" date="2015" name="Fish Shellfish Immunol.">
        <title>Early steps in the European eel (Anguilla anguilla)-Vibrio vulnificus interaction in the gills: Role of the RtxA13 toxin.</title>
        <authorList>
            <person name="Callol A."/>
            <person name="Pajuelo D."/>
            <person name="Ebbesson L."/>
            <person name="Teles M."/>
            <person name="MacKenzie S."/>
            <person name="Amaro C."/>
        </authorList>
    </citation>
    <scope>NUCLEOTIDE SEQUENCE</scope>
</reference>
<name>A0A0E9W4F5_ANGAN</name>
<accession>A0A0E9W4F5</accession>
<organism evidence="1">
    <name type="scientific">Anguilla anguilla</name>
    <name type="common">European freshwater eel</name>
    <name type="synonym">Muraena anguilla</name>
    <dbReference type="NCBI Taxonomy" id="7936"/>
    <lineage>
        <taxon>Eukaryota</taxon>
        <taxon>Metazoa</taxon>
        <taxon>Chordata</taxon>
        <taxon>Craniata</taxon>
        <taxon>Vertebrata</taxon>
        <taxon>Euteleostomi</taxon>
        <taxon>Actinopterygii</taxon>
        <taxon>Neopterygii</taxon>
        <taxon>Teleostei</taxon>
        <taxon>Anguilliformes</taxon>
        <taxon>Anguillidae</taxon>
        <taxon>Anguilla</taxon>
    </lineage>
</organism>
<sequence>MRLYPSGSGIACHSCTDDSCSKISSSIFFLYGVHQHGKISP</sequence>
<evidence type="ECO:0000313" key="1">
    <source>
        <dbReference type="EMBL" id="JAH85229.1"/>
    </source>
</evidence>